<name>A0A8S4BYC8_9ACAR</name>
<dbReference type="Proteomes" id="UP000837675">
    <property type="component" value="Unassembled WGS sequence"/>
</dbReference>
<dbReference type="SUPFAM" id="SSF48452">
    <property type="entry name" value="TPR-like"/>
    <property type="match status" value="1"/>
</dbReference>
<dbReference type="CDD" id="cd15830">
    <property type="entry name" value="BamD"/>
    <property type="match status" value="1"/>
</dbReference>
<feature type="domain" description="Outer membrane lipoprotein BamD-like" evidence="5">
    <location>
        <begin position="30"/>
        <end position="225"/>
    </location>
</feature>
<sequence>MKWFKGKGTIFFFILVIQGCSYHDKQVIVMDPKALYEESLLLIQKEDFGQAIKNFDAIDRDFPASEFAVKSNMIKSYAFYLKGELVDAIFAAEDFIKKYPAHPNVDFMYYMKALCEYDQIVDVERDQKQTIKAKEALEELIIKYPHSKYVEDAKQKRLYTCNAIAGKEMAIATLYQNQGKLIPALIRYRAVVKDYNDTIFIEEALYRMTEIYYKMGIKKDAKMYASVLGYNYPSSPWYKKAYNLMQKTK</sequence>
<evidence type="ECO:0000313" key="6">
    <source>
        <dbReference type="EMBL" id="CAG7600513.1"/>
    </source>
</evidence>
<comment type="caution">
    <text evidence="6">The sequence shown here is derived from an EMBL/GenBank/DDBJ whole genome shotgun (WGS) entry which is preliminary data.</text>
</comment>
<organism evidence="6 7">
    <name type="scientific">Hyalomma marginatum</name>
    <dbReference type="NCBI Taxonomy" id="34627"/>
    <lineage>
        <taxon>Eukaryota</taxon>
        <taxon>Metazoa</taxon>
        <taxon>Ecdysozoa</taxon>
        <taxon>Arthropoda</taxon>
        <taxon>Chelicerata</taxon>
        <taxon>Arachnida</taxon>
        <taxon>Acari</taxon>
        <taxon>Parasitiformes</taxon>
        <taxon>Ixodida</taxon>
        <taxon>Ixodoidea</taxon>
        <taxon>Ixodidae</taxon>
        <taxon>Hyalomminae</taxon>
        <taxon>Hyalomma</taxon>
    </lineage>
</organism>
<dbReference type="AlphaFoldDB" id="A0A8S4BYC8"/>
<evidence type="ECO:0000256" key="3">
    <source>
        <dbReference type="ARBA" id="ARBA00023237"/>
    </source>
</evidence>
<dbReference type="InterPro" id="IPR039565">
    <property type="entry name" value="BamD-like"/>
</dbReference>
<evidence type="ECO:0000256" key="1">
    <source>
        <dbReference type="ARBA" id="ARBA00022729"/>
    </source>
</evidence>
<feature type="chain" id="PRO_5035872401" evidence="4">
    <location>
        <begin position="20"/>
        <end position="249"/>
    </location>
</feature>
<evidence type="ECO:0000259" key="5">
    <source>
        <dbReference type="Pfam" id="PF13525"/>
    </source>
</evidence>
<evidence type="ECO:0000313" key="7">
    <source>
        <dbReference type="Proteomes" id="UP000837675"/>
    </source>
</evidence>
<dbReference type="InterPro" id="IPR017689">
    <property type="entry name" value="BamD"/>
</dbReference>
<dbReference type="PROSITE" id="PS51257">
    <property type="entry name" value="PROKAR_LIPOPROTEIN"/>
    <property type="match status" value="1"/>
</dbReference>
<keyword evidence="3" id="KW-0998">Cell outer membrane</keyword>
<protein>
    <submittedName>
        <fullName evidence="6">Outer membrane protein assembly factor BamD</fullName>
    </submittedName>
</protein>
<keyword evidence="7" id="KW-1185">Reference proteome</keyword>
<keyword evidence="1 4" id="KW-0732">Signal</keyword>
<evidence type="ECO:0000256" key="4">
    <source>
        <dbReference type="SAM" id="SignalP"/>
    </source>
</evidence>
<gene>
    <name evidence="6" type="ORF">MHYMCMPASI_01185</name>
</gene>
<evidence type="ECO:0000256" key="2">
    <source>
        <dbReference type="ARBA" id="ARBA00023136"/>
    </source>
</evidence>
<dbReference type="EMBL" id="CAJVAF010000355">
    <property type="protein sequence ID" value="CAG7600513.1"/>
    <property type="molecule type" value="Genomic_DNA"/>
</dbReference>
<reference evidence="6" key="1">
    <citation type="submission" date="2021-06" db="EMBL/GenBank/DDBJ databases">
        <authorList>
            <person name="Nardi T."/>
            <person name="Nardi T."/>
        </authorList>
    </citation>
    <scope>NUCLEOTIDE SEQUENCE</scope>
</reference>
<accession>A0A8S4BYC8</accession>
<feature type="signal peptide" evidence="4">
    <location>
        <begin position="1"/>
        <end position="19"/>
    </location>
</feature>
<dbReference type="Gene3D" id="1.25.40.10">
    <property type="entry name" value="Tetratricopeptide repeat domain"/>
    <property type="match status" value="1"/>
</dbReference>
<keyword evidence="2" id="KW-0472">Membrane</keyword>
<dbReference type="InterPro" id="IPR011990">
    <property type="entry name" value="TPR-like_helical_dom_sf"/>
</dbReference>
<dbReference type="Pfam" id="PF13525">
    <property type="entry name" value="YfiO"/>
    <property type="match status" value="1"/>
</dbReference>
<proteinExistence type="inferred from homology"/>
<dbReference type="HAMAP" id="MF_00922">
    <property type="entry name" value="OM_assembly_BamD"/>
    <property type="match status" value="1"/>
</dbReference>
<dbReference type="NCBIfam" id="TIGR03302">
    <property type="entry name" value="OM_YfiO"/>
    <property type="match status" value="1"/>
</dbReference>